<feature type="transmembrane region" description="Helical" evidence="1">
    <location>
        <begin position="253"/>
        <end position="276"/>
    </location>
</feature>
<keyword evidence="1" id="KW-1133">Transmembrane helix</keyword>
<protein>
    <submittedName>
        <fullName evidence="2">Uncharacterized protein</fullName>
    </submittedName>
</protein>
<dbReference type="Proteomes" id="UP000029708">
    <property type="component" value="Unassembled WGS sequence"/>
</dbReference>
<gene>
    <name evidence="2" type="ORF">LF63_0104835</name>
</gene>
<organism evidence="2 3">
    <name type="scientific">Oleiagrimonas soli</name>
    <dbReference type="NCBI Taxonomy" id="1543381"/>
    <lineage>
        <taxon>Bacteria</taxon>
        <taxon>Pseudomonadati</taxon>
        <taxon>Pseudomonadota</taxon>
        <taxon>Gammaproteobacteria</taxon>
        <taxon>Lysobacterales</taxon>
        <taxon>Rhodanobacteraceae</taxon>
        <taxon>Oleiagrimonas</taxon>
    </lineage>
</organism>
<proteinExistence type="predicted"/>
<keyword evidence="1" id="KW-0472">Membrane</keyword>
<sequence>MTMKRRVGFGAFPRALAAALQWKLLLLWFLFTLIPALIAARPLHAMLSNLLDHSVHASAWAQSFHGLPMTDVIVQIGRHGMPAIGAAAALGMLLTLLMSPFLIGMSVTAVRASRHAGFGELMHGGLSEYWRLFRFMLWALLLYGVAFMLGRLGFAWADHQADAAVLESQADFARHVANTAMIVLLVIAQSMIEAGRGRIVAEPGMRSATRAFFSGIALVFKRPLVTLGLYLAVTVVGFAIAFLLGLWRVHVTAVGWGGASLALLATLLTVAAMAWMRTARLAAMGSVAKATPSSASKGVAPA</sequence>
<reference evidence="2 3" key="1">
    <citation type="submission" date="2014-09" db="EMBL/GenBank/DDBJ databases">
        <title>Xanthomonadaceae 3.5X direct submission.</title>
        <authorList>
            <person name="Fang T."/>
            <person name="Wang H."/>
        </authorList>
    </citation>
    <scope>NUCLEOTIDE SEQUENCE [LARGE SCALE GENOMIC DNA]</scope>
    <source>
        <strain evidence="2 3">3.5X</strain>
    </source>
</reference>
<feature type="transmembrane region" description="Helical" evidence="1">
    <location>
        <begin position="224"/>
        <end position="247"/>
    </location>
</feature>
<evidence type="ECO:0000313" key="2">
    <source>
        <dbReference type="EMBL" id="KGI77761.1"/>
    </source>
</evidence>
<feature type="transmembrane region" description="Helical" evidence="1">
    <location>
        <begin position="131"/>
        <end position="152"/>
    </location>
</feature>
<comment type="caution">
    <text evidence="2">The sequence shown here is derived from an EMBL/GenBank/DDBJ whole genome shotgun (WGS) entry which is preliminary data.</text>
</comment>
<feature type="transmembrane region" description="Helical" evidence="1">
    <location>
        <begin position="81"/>
        <end position="110"/>
    </location>
</feature>
<dbReference type="AlphaFoldDB" id="A0A099CVP8"/>
<keyword evidence="1" id="KW-0812">Transmembrane</keyword>
<accession>A0A099CVP8</accession>
<name>A0A099CVP8_9GAMM</name>
<dbReference type="EMBL" id="JROI01000010">
    <property type="protein sequence ID" value="KGI77761.1"/>
    <property type="molecule type" value="Genomic_DNA"/>
</dbReference>
<evidence type="ECO:0000256" key="1">
    <source>
        <dbReference type="SAM" id="Phobius"/>
    </source>
</evidence>
<keyword evidence="3" id="KW-1185">Reference proteome</keyword>
<dbReference type="HOGENOM" id="CLU_923576_0_0_6"/>
<evidence type="ECO:0000313" key="3">
    <source>
        <dbReference type="Proteomes" id="UP000029708"/>
    </source>
</evidence>